<comment type="caution">
    <text evidence="2">The sequence shown here is derived from an EMBL/GenBank/DDBJ whole genome shotgun (WGS) entry which is preliminary data.</text>
</comment>
<dbReference type="PANTHER" id="PTHR43586">
    <property type="entry name" value="CYSTEINE DESULFURASE"/>
    <property type="match status" value="1"/>
</dbReference>
<dbReference type="EMBL" id="SSSM01000007">
    <property type="protein sequence ID" value="THG28129.1"/>
    <property type="molecule type" value="Genomic_DNA"/>
</dbReference>
<dbReference type="InterPro" id="IPR015421">
    <property type="entry name" value="PyrdxlP-dep_Trfase_major"/>
</dbReference>
<dbReference type="InterPro" id="IPR000192">
    <property type="entry name" value="Aminotrans_V_dom"/>
</dbReference>
<dbReference type="InterPro" id="IPR015424">
    <property type="entry name" value="PyrdxlP-dep_Trfase"/>
</dbReference>
<name>A0A4S4FDF5_9MICO</name>
<dbReference type="Gene3D" id="3.40.640.10">
    <property type="entry name" value="Type I PLP-dependent aspartate aminotransferase-like (Major domain)"/>
    <property type="match status" value="1"/>
</dbReference>
<dbReference type="Proteomes" id="UP000309133">
    <property type="component" value="Unassembled WGS sequence"/>
</dbReference>
<dbReference type="SUPFAM" id="SSF53383">
    <property type="entry name" value="PLP-dependent transferases"/>
    <property type="match status" value="1"/>
</dbReference>
<dbReference type="RefSeq" id="WP_136429422.1">
    <property type="nucleotide sequence ID" value="NZ_SSSM01000007.1"/>
</dbReference>
<keyword evidence="2" id="KW-0032">Aminotransferase</keyword>
<keyword evidence="3" id="KW-1185">Reference proteome</keyword>
<sequence length="347" mass="37151">MVSPSLAAAIASFNDPRGYLAVASIGLPTRQTVDALTADLAAWYAADRDPQGYDPIIDRTRASYARLVRVPAERVAIGSQASVQTSLVAAAAPAGAEILVADGDFSSIVFPWLERPGVTVRSVPLEALADSISSGTWMVVFSLVQSATGEVADVESILEAAVRRRTLTFCDVTQAAGVLPVDASLFDATVCHAYKWLCSPRGVSFLTLSERLLPRIPALQAGWYAGEDVWASCYGPEMDLASSARRLDVSPAWQAWVGAEPAIGMFADLDMDEVWAHASDLGNALCDALDLERQNRPIVTWPDPERESLLRLIGAGIRVSGRAGRLRASFHLWNDGSDVEAVVAALR</sequence>
<dbReference type="OrthoDB" id="250246at2"/>
<organism evidence="2 3">
    <name type="scientific">Naasia lichenicola</name>
    <dbReference type="NCBI Taxonomy" id="2565933"/>
    <lineage>
        <taxon>Bacteria</taxon>
        <taxon>Bacillati</taxon>
        <taxon>Actinomycetota</taxon>
        <taxon>Actinomycetes</taxon>
        <taxon>Micrococcales</taxon>
        <taxon>Microbacteriaceae</taxon>
        <taxon>Naasia</taxon>
    </lineage>
</organism>
<dbReference type="InterPro" id="IPR015422">
    <property type="entry name" value="PyrdxlP-dep_Trfase_small"/>
</dbReference>
<dbReference type="PANTHER" id="PTHR43586:SF21">
    <property type="entry name" value="PYRIDOXAL PHOSPHATE (PLP)-DEPENDENT ASPARTATE AMINOTRANSFERASE SUPERFAMILY"/>
    <property type="match status" value="1"/>
</dbReference>
<evidence type="ECO:0000313" key="3">
    <source>
        <dbReference type="Proteomes" id="UP000309133"/>
    </source>
</evidence>
<dbReference type="GO" id="GO:0008483">
    <property type="term" value="F:transaminase activity"/>
    <property type="evidence" value="ECO:0007669"/>
    <property type="project" value="UniProtKB-KW"/>
</dbReference>
<dbReference type="Gene3D" id="3.90.1150.10">
    <property type="entry name" value="Aspartate Aminotransferase, domain 1"/>
    <property type="match status" value="1"/>
</dbReference>
<protein>
    <submittedName>
        <fullName evidence="2">Aminotransferase class V-fold PLP-dependent enzyme</fullName>
    </submittedName>
</protein>
<gene>
    <name evidence="2" type="ORF">E6C64_18610</name>
</gene>
<dbReference type="AlphaFoldDB" id="A0A4S4FDF5"/>
<proteinExistence type="predicted"/>
<dbReference type="Pfam" id="PF00266">
    <property type="entry name" value="Aminotran_5"/>
    <property type="match status" value="1"/>
</dbReference>
<keyword evidence="2" id="KW-0808">Transferase</keyword>
<reference evidence="2 3" key="1">
    <citation type="submission" date="2019-04" db="EMBL/GenBank/DDBJ databases">
        <authorList>
            <person name="Jiang L."/>
        </authorList>
    </citation>
    <scope>NUCLEOTIDE SEQUENCE [LARGE SCALE GENOMIC DNA]</scope>
    <source>
        <strain evidence="2 3">YIM 131853</strain>
    </source>
</reference>
<accession>A0A4S4FDF5</accession>
<feature type="domain" description="Aminotransferase class V" evidence="1">
    <location>
        <begin position="56"/>
        <end position="308"/>
    </location>
</feature>
<evidence type="ECO:0000259" key="1">
    <source>
        <dbReference type="Pfam" id="PF00266"/>
    </source>
</evidence>
<evidence type="ECO:0000313" key="2">
    <source>
        <dbReference type="EMBL" id="THG28129.1"/>
    </source>
</evidence>